<evidence type="ECO:0000256" key="2">
    <source>
        <dbReference type="ARBA" id="ARBA00023015"/>
    </source>
</evidence>
<dbReference type="Gene3D" id="3.40.190.10">
    <property type="entry name" value="Periplasmic binding protein-like II"/>
    <property type="match status" value="2"/>
</dbReference>
<keyword evidence="3 6" id="KW-0238">DNA-binding</keyword>
<dbReference type="SUPFAM" id="SSF46785">
    <property type="entry name" value="Winged helix' DNA-binding domain"/>
    <property type="match status" value="1"/>
</dbReference>
<dbReference type="PANTHER" id="PTHR30126">
    <property type="entry name" value="HTH-TYPE TRANSCRIPTIONAL REGULATOR"/>
    <property type="match status" value="1"/>
</dbReference>
<sequence length="291" mass="33433">MNIEEIALKIELLQRQNLSKSAEITNYTQSALTSKVKKMEAEIGQAVFKRTPHGLKITDVGIQYRNFLQLITQEYEEFLQAIGSQQMTTKVNCGASHTTIKIYGATIVNTLHTNNIPLDVDFTVESSNSLNEKVHNAELNCALTSKPIKIYPDVHYDFITTETFEVISHNRHIINFQERPTLTLLVLSKGCMYTRAVVEWLKNHDIPYHMKEIKSVSSILDFLQMDNSIAVLNSKLIDLYHYSEIHYYKLPQLENVINTVFIYRKNESNDPTIIQLKQVIESILERAKEGL</sequence>
<protein>
    <submittedName>
        <fullName evidence="6">DNA-binding transcriptional LysR family regulator</fullName>
    </submittedName>
</protein>
<dbReference type="Proteomes" id="UP001549363">
    <property type="component" value="Unassembled WGS sequence"/>
</dbReference>
<dbReference type="InterPro" id="IPR036390">
    <property type="entry name" value="WH_DNA-bd_sf"/>
</dbReference>
<evidence type="ECO:0000259" key="5">
    <source>
        <dbReference type="PROSITE" id="PS50931"/>
    </source>
</evidence>
<dbReference type="Gene3D" id="1.10.10.10">
    <property type="entry name" value="Winged helix-like DNA-binding domain superfamily/Winged helix DNA-binding domain"/>
    <property type="match status" value="1"/>
</dbReference>
<evidence type="ECO:0000256" key="4">
    <source>
        <dbReference type="ARBA" id="ARBA00023163"/>
    </source>
</evidence>
<dbReference type="SUPFAM" id="SSF53850">
    <property type="entry name" value="Periplasmic binding protein-like II"/>
    <property type="match status" value="1"/>
</dbReference>
<dbReference type="GO" id="GO:0003677">
    <property type="term" value="F:DNA binding"/>
    <property type="evidence" value="ECO:0007669"/>
    <property type="project" value="UniProtKB-KW"/>
</dbReference>
<feature type="domain" description="HTH lysR-type" evidence="5">
    <location>
        <begin position="1"/>
        <end position="58"/>
    </location>
</feature>
<dbReference type="InterPro" id="IPR036388">
    <property type="entry name" value="WH-like_DNA-bd_sf"/>
</dbReference>
<evidence type="ECO:0000256" key="1">
    <source>
        <dbReference type="ARBA" id="ARBA00009437"/>
    </source>
</evidence>
<comment type="similarity">
    <text evidence="1">Belongs to the LysR transcriptional regulatory family.</text>
</comment>
<proteinExistence type="inferred from homology"/>
<reference evidence="6 7" key="1">
    <citation type="submission" date="2024-06" db="EMBL/GenBank/DDBJ databases">
        <title>Sorghum-associated microbial communities from plants grown in Nebraska, USA.</title>
        <authorList>
            <person name="Schachtman D."/>
        </authorList>
    </citation>
    <scope>NUCLEOTIDE SEQUENCE [LARGE SCALE GENOMIC DNA]</scope>
    <source>
        <strain evidence="6 7">736</strain>
    </source>
</reference>
<dbReference type="PANTHER" id="PTHR30126:SF40">
    <property type="entry name" value="HTH-TYPE TRANSCRIPTIONAL REGULATOR GLTR"/>
    <property type="match status" value="1"/>
</dbReference>
<name>A0ABV2PNU4_9BACI</name>
<keyword evidence="4" id="KW-0804">Transcription</keyword>
<keyword evidence="2" id="KW-0805">Transcription regulation</keyword>
<dbReference type="CDD" id="cd05466">
    <property type="entry name" value="PBP2_LTTR_substrate"/>
    <property type="match status" value="1"/>
</dbReference>
<dbReference type="Pfam" id="PF00126">
    <property type="entry name" value="HTH_1"/>
    <property type="match status" value="1"/>
</dbReference>
<keyword evidence="7" id="KW-1185">Reference proteome</keyword>
<dbReference type="RefSeq" id="WP_354472579.1">
    <property type="nucleotide sequence ID" value="NZ_JBEPSB010000023.1"/>
</dbReference>
<organism evidence="6 7">
    <name type="scientific">Lysinibacillus parviboronicapiens</name>
    <dbReference type="NCBI Taxonomy" id="436516"/>
    <lineage>
        <taxon>Bacteria</taxon>
        <taxon>Bacillati</taxon>
        <taxon>Bacillota</taxon>
        <taxon>Bacilli</taxon>
        <taxon>Bacillales</taxon>
        <taxon>Bacillaceae</taxon>
        <taxon>Lysinibacillus</taxon>
    </lineage>
</organism>
<comment type="caution">
    <text evidence="6">The sequence shown here is derived from an EMBL/GenBank/DDBJ whole genome shotgun (WGS) entry which is preliminary data.</text>
</comment>
<evidence type="ECO:0000313" key="6">
    <source>
        <dbReference type="EMBL" id="MET4562625.1"/>
    </source>
</evidence>
<evidence type="ECO:0000313" key="7">
    <source>
        <dbReference type="Proteomes" id="UP001549363"/>
    </source>
</evidence>
<dbReference type="InterPro" id="IPR005119">
    <property type="entry name" value="LysR_subst-bd"/>
</dbReference>
<gene>
    <name evidence="6" type="ORF">ABIA69_003816</name>
</gene>
<dbReference type="PROSITE" id="PS50931">
    <property type="entry name" value="HTH_LYSR"/>
    <property type="match status" value="1"/>
</dbReference>
<evidence type="ECO:0000256" key="3">
    <source>
        <dbReference type="ARBA" id="ARBA00023125"/>
    </source>
</evidence>
<dbReference type="InterPro" id="IPR000847">
    <property type="entry name" value="LysR_HTH_N"/>
</dbReference>
<dbReference type="Pfam" id="PF03466">
    <property type="entry name" value="LysR_substrate"/>
    <property type="match status" value="1"/>
</dbReference>
<dbReference type="EMBL" id="JBEPSB010000023">
    <property type="protein sequence ID" value="MET4562625.1"/>
    <property type="molecule type" value="Genomic_DNA"/>
</dbReference>
<accession>A0ABV2PNU4</accession>